<protein>
    <submittedName>
        <fullName evidence="1">Uncharacterized protein</fullName>
    </submittedName>
</protein>
<organism evidence="1 2">
    <name type="scientific">Populus alba x Populus x berolinensis</name>
    <dbReference type="NCBI Taxonomy" id="444605"/>
    <lineage>
        <taxon>Eukaryota</taxon>
        <taxon>Viridiplantae</taxon>
        <taxon>Streptophyta</taxon>
        <taxon>Embryophyta</taxon>
        <taxon>Tracheophyta</taxon>
        <taxon>Spermatophyta</taxon>
        <taxon>Magnoliopsida</taxon>
        <taxon>eudicotyledons</taxon>
        <taxon>Gunneridae</taxon>
        <taxon>Pentapetalae</taxon>
        <taxon>rosids</taxon>
        <taxon>fabids</taxon>
        <taxon>Malpighiales</taxon>
        <taxon>Salicaceae</taxon>
        <taxon>Saliceae</taxon>
        <taxon>Populus</taxon>
    </lineage>
</organism>
<sequence length="80" mass="9144">MICMDTTSATETQFSTYKFHKANHNMKEFKGPVTKKTKATDLERLGRKSRVAALLERKCCFLFLSSLAMQCEFERSSRGA</sequence>
<accession>A0AAD6MLE9</accession>
<keyword evidence="2" id="KW-1185">Reference proteome</keyword>
<evidence type="ECO:0000313" key="1">
    <source>
        <dbReference type="EMBL" id="KAJ6987703.1"/>
    </source>
</evidence>
<gene>
    <name evidence="1" type="ORF">NC653_020838</name>
</gene>
<dbReference type="Proteomes" id="UP001164929">
    <property type="component" value="Chromosome 8"/>
</dbReference>
<name>A0AAD6MLE9_9ROSI</name>
<proteinExistence type="predicted"/>
<evidence type="ECO:0000313" key="2">
    <source>
        <dbReference type="Proteomes" id="UP001164929"/>
    </source>
</evidence>
<reference evidence="1" key="1">
    <citation type="journal article" date="2023" name="Mol. Ecol. Resour.">
        <title>Chromosome-level genome assembly of a triploid poplar Populus alba 'Berolinensis'.</title>
        <authorList>
            <person name="Chen S."/>
            <person name="Yu Y."/>
            <person name="Wang X."/>
            <person name="Wang S."/>
            <person name="Zhang T."/>
            <person name="Zhou Y."/>
            <person name="He R."/>
            <person name="Meng N."/>
            <person name="Wang Y."/>
            <person name="Liu W."/>
            <person name="Liu Z."/>
            <person name="Liu J."/>
            <person name="Guo Q."/>
            <person name="Huang H."/>
            <person name="Sederoff R.R."/>
            <person name="Wang G."/>
            <person name="Qu G."/>
            <person name="Chen S."/>
        </authorList>
    </citation>
    <scope>NUCLEOTIDE SEQUENCE</scope>
    <source>
        <strain evidence="1">SC-2020</strain>
    </source>
</reference>
<dbReference type="AlphaFoldDB" id="A0AAD6MLE9"/>
<dbReference type="EMBL" id="JAQIZT010000008">
    <property type="protein sequence ID" value="KAJ6987703.1"/>
    <property type="molecule type" value="Genomic_DNA"/>
</dbReference>
<comment type="caution">
    <text evidence="1">The sequence shown here is derived from an EMBL/GenBank/DDBJ whole genome shotgun (WGS) entry which is preliminary data.</text>
</comment>